<keyword evidence="3" id="KW-1185">Reference proteome</keyword>
<dbReference type="CDD" id="cd02440">
    <property type="entry name" value="AdoMet_MTases"/>
    <property type="match status" value="1"/>
</dbReference>
<name>A0A084GC55_PSEDA</name>
<evidence type="ECO:0000313" key="2">
    <source>
        <dbReference type="EMBL" id="KEZ44917.1"/>
    </source>
</evidence>
<dbReference type="Pfam" id="PF13489">
    <property type="entry name" value="Methyltransf_23"/>
    <property type="match status" value="1"/>
</dbReference>
<sequence length="327" mass="36979">MADNPDHGPEIAVDTFDGDSAVSVPVSDGLTSLRSSVLQYQFENGRTYHSLSSGKYAFPNDDSESERLEGQHYMWLLTLEGALTLCPYAEKGAKRVLDLGTGTGCWAIEYADAHPESEITGVDLSPIQPSLIPPNCSFEVDDLEKEWTWPKPFDFLFSRVMAACFSDYQSYIDKAYNALEPGGWFEMQDIVIPYRSDDGTLDPDSALGRLGGLFRDASAALNRPMDVATKYKEMMEKAGFQKLVQREFKWPLNTWPKDKRYKEIGAWTFQNYDLGLEGLTLGLFTRALGWSREETLTYCAEVRKQLRDRRVHAYLPVLVVYGQKPEN</sequence>
<dbReference type="Gene3D" id="3.40.50.150">
    <property type="entry name" value="Vaccinia Virus protein VP39"/>
    <property type="match status" value="1"/>
</dbReference>
<comment type="caution">
    <text evidence="2">The sequence shown here is derived from an EMBL/GenBank/DDBJ whole genome shotgun (WGS) entry which is preliminary data.</text>
</comment>
<dbReference type="PANTHER" id="PTHR43591:SF31">
    <property type="entry name" value="LAEA-LIKE, PUTATIVE (AFU_ORTHOLOGUE AFUA_8G01930)-RELATED"/>
    <property type="match status" value="1"/>
</dbReference>
<dbReference type="AlphaFoldDB" id="A0A084GC55"/>
<proteinExistence type="inferred from homology"/>
<dbReference type="InterPro" id="IPR029063">
    <property type="entry name" value="SAM-dependent_MTases_sf"/>
</dbReference>
<evidence type="ECO:0000313" key="3">
    <source>
        <dbReference type="Proteomes" id="UP000028545"/>
    </source>
</evidence>
<dbReference type="OrthoDB" id="2013972at2759"/>
<dbReference type="Proteomes" id="UP000028545">
    <property type="component" value="Unassembled WGS sequence"/>
</dbReference>
<dbReference type="OMA" id="HEQHWIL"/>
<dbReference type="RefSeq" id="XP_016644716.1">
    <property type="nucleotide sequence ID" value="XM_016785340.1"/>
</dbReference>
<dbReference type="KEGG" id="sapo:SAPIO_CDS2273"/>
<reference evidence="2 3" key="1">
    <citation type="journal article" date="2014" name="Genome Announc.">
        <title>Draft genome sequence of the pathogenic fungus Scedosporium apiospermum.</title>
        <authorList>
            <person name="Vandeputte P."/>
            <person name="Ghamrawi S."/>
            <person name="Rechenmann M."/>
            <person name="Iltis A."/>
            <person name="Giraud S."/>
            <person name="Fleury M."/>
            <person name="Thornton C."/>
            <person name="Delhaes L."/>
            <person name="Meyer W."/>
            <person name="Papon N."/>
            <person name="Bouchara J.P."/>
        </authorList>
    </citation>
    <scope>NUCLEOTIDE SEQUENCE [LARGE SCALE GENOMIC DNA]</scope>
    <source>
        <strain evidence="2 3">IHEM 14462</strain>
    </source>
</reference>
<dbReference type="SUPFAM" id="SSF53335">
    <property type="entry name" value="S-adenosyl-L-methionine-dependent methyltransferases"/>
    <property type="match status" value="1"/>
</dbReference>
<dbReference type="EMBL" id="JOWA01000086">
    <property type="protein sequence ID" value="KEZ44917.1"/>
    <property type="molecule type" value="Genomic_DNA"/>
</dbReference>
<dbReference type="HOGENOM" id="CLU_010595_1_2_1"/>
<evidence type="ECO:0008006" key="4">
    <source>
        <dbReference type="Google" id="ProtNLM"/>
    </source>
</evidence>
<accession>A0A084GC55</accession>
<dbReference type="GeneID" id="27721345"/>
<organism evidence="2 3">
    <name type="scientific">Pseudallescheria apiosperma</name>
    <name type="common">Scedosporium apiospermum</name>
    <dbReference type="NCBI Taxonomy" id="563466"/>
    <lineage>
        <taxon>Eukaryota</taxon>
        <taxon>Fungi</taxon>
        <taxon>Dikarya</taxon>
        <taxon>Ascomycota</taxon>
        <taxon>Pezizomycotina</taxon>
        <taxon>Sordariomycetes</taxon>
        <taxon>Hypocreomycetidae</taxon>
        <taxon>Microascales</taxon>
        <taxon>Microascaceae</taxon>
        <taxon>Scedosporium</taxon>
    </lineage>
</organism>
<dbReference type="PANTHER" id="PTHR43591">
    <property type="entry name" value="METHYLTRANSFERASE"/>
    <property type="match status" value="1"/>
</dbReference>
<protein>
    <recommendedName>
        <fullName evidence="4">Methyltransferase domain-containing protein</fullName>
    </recommendedName>
</protein>
<evidence type="ECO:0000256" key="1">
    <source>
        <dbReference type="ARBA" id="ARBA00038158"/>
    </source>
</evidence>
<gene>
    <name evidence="2" type="ORF">SAPIO_CDS2273</name>
</gene>
<dbReference type="GO" id="GO:0008168">
    <property type="term" value="F:methyltransferase activity"/>
    <property type="evidence" value="ECO:0007669"/>
    <property type="project" value="TreeGrafter"/>
</dbReference>
<comment type="similarity">
    <text evidence="1">Belongs to the methyltransferase superfamily. LaeA methyltransferase family.</text>
</comment>
<dbReference type="VEuPathDB" id="FungiDB:SAPIO_CDS2273"/>